<dbReference type="RefSeq" id="XP_026758579.2">
    <property type="nucleotide sequence ID" value="XM_026902778.3"/>
</dbReference>
<dbReference type="GO" id="GO:0006357">
    <property type="term" value="P:regulation of transcription by RNA polymerase II"/>
    <property type="evidence" value="ECO:0007669"/>
    <property type="project" value="InterPro"/>
</dbReference>
<keyword evidence="8" id="KW-0175">Coiled coil</keyword>
<keyword evidence="4" id="KW-0963">Cytoplasm</keyword>
<dbReference type="InterPro" id="IPR047862">
    <property type="entry name" value="TSC22/BUN_CS"/>
</dbReference>
<evidence type="ECO:0000256" key="6">
    <source>
        <dbReference type="ARBA" id="ARBA00023163"/>
    </source>
</evidence>
<dbReference type="PROSITE" id="PS01289">
    <property type="entry name" value="TSC22"/>
    <property type="match status" value="1"/>
</dbReference>
<evidence type="ECO:0000256" key="4">
    <source>
        <dbReference type="ARBA" id="ARBA00022490"/>
    </source>
</evidence>
<comment type="subcellular location">
    <subcellularLocation>
        <location evidence="2">Cytoplasm</location>
    </subcellularLocation>
    <subcellularLocation>
        <location evidence="1">Nucleus</location>
    </subcellularLocation>
</comment>
<dbReference type="Gene3D" id="1.20.5.490">
    <property type="entry name" value="Single helix bin"/>
    <property type="match status" value="1"/>
</dbReference>
<keyword evidence="10" id="KW-1185">Reference proteome</keyword>
<sequence>MADNLIQKSHKTSEKNKYNNVVHRTTSESLRLNESEKGVTHPTSLQATHNPRKISSFQITSVTVGSRVSTDAGEDSADDLDESHTDDISRVTDIENETPSYSEDTFSKDDVFYNASSASLGCAPVIPTSSQYGLAIVGQDNNTNQIGGTVPNSNSSEVSDMHVSVTNAGTGSIINLIGNAKPQEGMKEIQEHVRNERFKVVKIESTEPFRRGRWMCMDYLDHTTTQQNAPITLNNNLDVTDTNTLQAPDSGVVINDSQHDDMCNDLTNKGPKDLQGNAPTIQQLEQAIQKQFPMASPGQSLTQPVNVVQQQISGNQSVSVQSPPIELPQQMSNQTHTQQVTQQHPQSMTHITMQNQPQNHPQPPQQQQVQQIPQSFPQHQLQQVIAQSQGMAMQQIPMHQQMPQQMQQIQNQQMQQMNQHMPQAQMTNIQQIQQQIPQMQPMPNQGQIPQVANQQPQMQQMQIQQMQGQPNPQQMHMQQAQISNMGQSHHLQGQQSMGAQQAQLQQMQALQSQQIPNHIQQMQMPAQLTGASQQMSQMPTQMHQIPTQAQQSVVPGMHPQLPQQGMPTVQTQYNQAVNQQPNAQSMISATMPSSQQPIVQAQHNVPQYHTQQSQMSQQGQTLPQEVLTSIVTSQQGATLPTNLQTMASQPQGSTLPANLQSLSQQQAPTVHTMAPQQGNVPQGNMQMMTAAPQNMQMTLDGNQPSMQIPASDQIFMQPANVGQQMPVGQHMAQQNMLPQQVSGQGQMGGVQYVPNQPVSQVSMGHQNIPMSMQQNMPVGMGGAVHANVVQSQTSMGLGYGGVVPVMSQSSVAPVEATVSGTNSPVVSLPVSSTAYVANTAQPGHDNQGFGSPVSAVVSHAISSAVMSSVNVSACDSGAPEVPAESLQAGDSNDGKEESQPAPQPEDESISGLALALGGSGAGSPSGAPDTREQTATSSRAASPPPSDRQQHCSASGTSAVAIDNKIEQAMDLVKSHLMFAVREEVEVLKERIAELMERINQLEVENTFLRAHASQDTLAQLPAAGTKPPPQPQGPQPPVS</sequence>
<dbReference type="AlphaFoldDB" id="A0A6J1WZC9"/>
<keyword evidence="5" id="KW-0805">Transcription regulation</keyword>
<evidence type="ECO:0000313" key="10">
    <source>
        <dbReference type="Proteomes" id="UP001652740"/>
    </source>
</evidence>
<evidence type="ECO:0000313" key="11">
    <source>
        <dbReference type="RefSeq" id="XP_026758579.2"/>
    </source>
</evidence>
<feature type="compositionally biased region" description="Basic and acidic residues" evidence="9">
    <location>
        <begin position="82"/>
        <end position="93"/>
    </location>
</feature>
<gene>
    <name evidence="11" type="primary">LOC113518030</name>
</gene>
<keyword evidence="6" id="KW-0804">Transcription</keyword>
<evidence type="ECO:0000256" key="3">
    <source>
        <dbReference type="ARBA" id="ARBA00007908"/>
    </source>
</evidence>
<proteinExistence type="inferred from homology"/>
<evidence type="ECO:0000256" key="7">
    <source>
        <dbReference type="ARBA" id="ARBA00023242"/>
    </source>
</evidence>
<feature type="region of interest" description="Disordered" evidence="9">
    <location>
        <begin position="1"/>
        <end position="50"/>
    </location>
</feature>
<dbReference type="PANTHER" id="PTHR46745:SF1">
    <property type="entry name" value="TSC22 DOMAIN FAMILY PROTEIN 1"/>
    <property type="match status" value="1"/>
</dbReference>
<evidence type="ECO:0000256" key="2">
    <source>
        <dbReference type="ARBA" id="ARBA00004496"/>
    </source>
</evidence>
<dbReference type="GO" id="GO:0008284">
    <property type="term" value="P:positive regulation of cell population proliferation"/>
    <property type="evidence" value="ECO:0007669"/>
    <property type="project" value="TreeGrafter"/>
</dbReference>
<feature type="region of interest" description="Disordered" evidence="9">
    <location>
        <begin position="352"/>
        <end position="377"/>
    </location>
</feature>
<dbReference type="InParanoid" id="A0A6J1WZC9"/>
<keyword evidence="7" id="KW-0539">Nucleus</keyword>
<feature type="region of interest" description="Disordered" evidence="9">
    <location>
        <begin position="873"/>
        <end position="957"/>
    </location>
</feature>
<dbReference type="Proteomes" id="UP001652740">
    <property type="component" value="Unplaced"/>
</dbReference>
<feature type="region of interest" description="Disordered" evidence="9">
    <location>
        <begin position="1015"/>
        <end position="1040"/>
    </location>
</feature>
<feature type="compositionally biased region" description="Polar residues" evidence="9">
    <location>
        <begin position="41"/>
        <end position="50"/>
    </location>
</feature>
<protein>
    <submittedName>
        <fullName evidence="11">Protein bunched, class 2/F/G isoform-like isoform X1</fullName>
    </submittedName>
</protein>
<feature type="coiled-coil region" evidence="8">
    <location>
        <begin position="978"/>
        <end position="1012"/>
    </location>
</feature>
<evidence type="ECO:0000256" key="9">
    <source>
        <dbReference type="SAM" id="MobiDB-lite"/>
    </source>
</evidence>
<dbReference type="GO" id="GO:0005829">
    <property type="term" value="C:cytosol"/>
    <property type="evidence" value="ECO:0007669"/>
    <property type="project" value="TreeGrafter"/>
</dbReference>
<evidence type="ECO:0000256" key="8">
    <source>
        <dbReference type="SAM" id="Coils"/>
    </source>
</evidence>
<dbReference type="GO" id="GO:0005634">
    <property type="term" value="C:nucleus"/>
    <property type="evidence" value="ECO:0007669"/>
    <property type="project" value="UniProtKB-SubCell"/>
</dbReference>
<dbReference type="PANTHER" id="PTHR46745">
    <property type="entry name" value="TSC22 DOMAIN FAMILY PROTEIN 1"/>
    <property type="match status" value="1"/>
</dbReference>
<dbReference type="GO" id="GO:0043066">
    <property type="term" value="P:negative regulation of apoptotic process"/>
    <property type="evidence" value="ECO:0007669"/>
    <property type="project" value="TreeGrafter"/>
</dbReference>
<name>A0A6J1WZC9_GALME</name>
<evidence type="ECO:0000256" key="5">
    <source>
        <dbReference type="ARBA" id="ARBA00023015"/>
    </source>
</evidence>
<feature type="compositionally biased region" description="Pro residues" evidence="9">
    <location>
        <begin position="1027"/>
        <end position="1040"/>
    </location>
</feature>
<feature type="compositionally biased region" description="Low complexity" evidence="9">
    <location>
        <begin position="924"/>
        <end position="941"/>
    </location>
</feature>
<accession>A0A6J1WZC9</accession>
<feature type="compositionally biased region" description="Low complexity" evidence="9">
    <location>
        <begin position="354"/>
        <end position="377"/>
    </location>
</feature>
<feature type="compositionally biased region" description="Acidic residues" evidence="9">
    <location>
        <begin position="72"/>
        <end position="81"/>
    </location>
</feature>
<dbReference type="KEGG" id="gmw:113518030"/>
<feature type="region of interest" description="Disordered" evidence="9">
    <location>
        <begin position="67"/>
        <end position="105"/>
    </location>
</feature>
<reference evidence="11" key="1">
    <citation type="submission" date="2025-08" db="UniProtKB">
        <authorList>
            <consortium name="RefSeq"/>
        </authorList>
    </citation>
    <scope>IDENTIFICATION</scope>
    <source>
        <tissue evidence="11">Whole larvae</tissue>
    </source>
</reference>
<dbReference type="Pfam" id="PF01166">
    <property type="entry name" value="TSC22"/>
    <property type="match status" value="1"/>
</dbReference>
<dbReference type="CDD" id="cd21936">
    <property type="entry name" value="ZIP_TSC22D"/>
    <property type="match status" value="1"/>
</dbReference>
<dbReference type="InterPro" id="IPR000580">
    <property type="entry name" value="TSC22/Bun"/>
</dbReference>
<feature type="compositionally biased region" description="Polar residues" evidence="9">
    <location>
        <begin position="18"/>
        <end position="30"/>
    </location>
</feature>
<organism evidence="10 11">
    <name type="scientific">Galleria mellonella</name>
    <name type="common">Greater wax moth</name>
    <dbReference type="NCBI Taxonomy" id="7137"/>
    <lineage>
        <taxon>Eukaryota</taxon>
        <taxon>Metazoa</taxon>
        <taxon>Ecdysozoa</taxon>
        <taxon>Arthropoda</taxon>
        <taxon>Hexapoda</taxon>
        <taxon>Insecta</taxon>
        <taxon>Pterygota</taxon>
        <taxon>Neoptera</taxon>
        <taxon>Endopterygota</taxon>
        <taxon>Lepidoptera</taxon>
        <taxon>Glossata</taxon>
        <taxon>Ditrysia</taxon>
        <taxon>Pyraloidea</taxon>
        <taxon>Pyralidae</taxon>
        <taxon>Galleriinae</taxon>
        <taxon>Galleria</taxon>
    </lineage>
</organism>
<comment type="similarity">
    <text evidence="3">Belongs to the TSC-22/Dip/Bun family.</text>
</comment>
<feature type="region of interest" description="Disordered" evidence="9">
    <location>
        <begin position="392"/>
        <end position="458"/>
    </location>
</feature>
<dbReference type="GeneID" id="113518030"/>
<dbReference type="SUPFAM" id="SSF58026">
    <property type="entry name" value="Delta-sleep-inducing peptide immunoreactive peptide"/>
    <property type="match status" value="1"/>
</dbReference>
<evidence type="ECO:0000256" key="1">
    <source>
        <dbReference type="ARBA" id="ARBA00004123"/>
    </source>
</evidence>